<reference evidence="2" key="1">
    <citation type="journal article" date="2019" name="Curr. Biol.">
        <title>Genome Sequence of Striga asiatica Provides Insight into the Evolution of Plant Parasitism.</title>
        <authorList>
            <person name="Yoshida S."/>
            <person name="Kim S."/>
            <person name="Wafula E.K."/>
            <person name="Tanskanen J."/>
            <person name="Kim Y.M."/>
            <person name="Honaas L."/>
            <person name="Yang Z."/>
            <person name="Spallek T."/>
            <person name="Conn C.E."/>
            <person name="Ichihashi Y."/>
            <person name="Cheong K."/>
            <person name="Cui S."/>
            <person name="Der J.P."/>
            <person name="Gundlach H."/>
            <person name="Jiao Y."/>
            <person name="Hori C."/>
            <person name="Ishida J.K."/>
            <person name="Kasahara H."/>
            <person name="Kiba T."/>
            <person name="Kim M.S."/>
            <person name="Koo N."/>
            <person name="Laohavisit A."/>
            <person name="Lee Y.H."/>
            <person name="Lumba S."/>
            <person name="McCourt P."/>
            <person name="Mortimer J.C."/>
            <person name="Mutuku J.M."/>
            <person name="Nomura T."/>
            <person name="Sasaki-Sekimoto Y."/>
            <person name="Seto Y."/>
            <person name="Wang Y."/>
            <person name="Wakatake T."/>
            <person name="Sakakibara H."/>
            <person name="Demura T."/>
            <person name="Yamaguchi S."/>
            <person name="Yoneyama K."/>
            <person name="Manabe R.I."/>
            <person name="Nelson D.C."/>
            <person name="Schulman A.H."/>
            <person name="Timko M.P."/>
            <person name="dePamphilis C.W."/>
            <person name="Choi D."/>
            <person name="Shirasu K."/>
        </authorList>
    </citation>
    <scope>NUCLEOTIDE SEQUENCE [LARGE SCALE GENOMIC DNA]</scope>
    <source>
        <strain evidence="2">cv. UVA1</strain>
    </source>
</reference>
<gene>
    <name evidence="1" type="ORF">STAS_04690</name>
</gene>
<comment type="caution">
    <text evidence="1">The sequence shown here is derived from an EMBL/GenBank/DDBJ whole genome shotgun (WGS) entry which is preliminary data.</text>
</comment>
<proteinExistence type="predicted"/>
<sequence>MQSLALAHVNIDHGKVVFVLSEARVSGRDWLDWFNDRCIDKLIYGPRNRDFWTPEIDFKNQKSETISGIENRFLKSFLAFLEFLGPETISEIGNRFLQIPGQFIQPPDQRLSHIQVSTQKSIPTIDVSQWADTKTAQSICEAARTWEKHNPRSSRHTRTGKE</sequence>
<organism evidence="1 2">
    <name type="scientific">Striga asiatica</name>
    <name type="common">Asiatic witchweed</name>
    <name type="synonym">Buchnera asiatica</name>
    <dbReference type="NCBI Taxonomy" id="4170"/>
    <lineage>
        <taxon>Eukaryota</taxon>
        <taxon>Viridiplantae</taxon>
        <taxon>Streptophyta</taxon>
        <taxon>Embryophyta</taxon>
        <taxon>Tracheophyta</taxon>
        <taxon>Spermatophyta</taxon>
        <taxon>Magnoliopsida</taxon>
        <taxon>eudicotyledons</taxon>
        <taxon>Gunneridae</taxon>
        <taxon>Pentapetalae</taxon>
        <taxon>asterids</taxon>
        <taxon>lamiids</taxon>
        <taxon>Lamiales</taxon>
        <taxon>Orobanchaceae</taxon>
        <taxon>Buchnereae</taxon>
        <taxon>Striga</taxon>
    </lineage>
</organism>
<dbReference type="EMBL" id="BKCP01003335">
    <property type="protein sequence ID" value="GER28861.1"/>
    <property type="molecule type" value="Genomic_DNA"/>
</dbReference>
<protein>
    <submittedName>
        <fullName evidence="1">2-oxoglutarate (2OG) and Fe(II)-dependent oxygenase superfamily protein</fullName>
    </submittedName>
</protein>
<dbReference type="Proteomes" id="UP000325081">
    <property type="component" value="Unassembled WGS sequence"/>
</dbReference>
<keyword evidence="2" id="KW-1185">Reference proteome</keyword>
<dbReference type="AlphaFoldDB" id="A0A5A7P879"/>
<evidence type="ECO:0000313" key="1">
    <source>
        <dbReference type="EMBL" id="GER28861.1"/>
    </source>
</evidence>
<evidence type="ECO:0000313" key="2">
    <source>
        <dbReference type="Proteomes" id="UP000325081"/>
    </source>
</evidence>
<name>A0A5A7P879_STRAF</name>
<accession>A0A5A7P879</accession>